<comment type="caution">
    <text evidence="1">The sequence shown here is derived from an EMBL/GenBank/DDBJ whole genome shotgun (WGS) entry which is preliminary data.</text>
</comment>
<dbReference type="RefSeq" id="WP_390315879.1">
    <property type="nucleotide sequence ID" value="NZ_JBHSPB010000005.1"/>
</dbReference>
<protein>
    <submittedName>
        <fullName evidence="1">Uncharacterized protein</fullName>
    </submittedName>
</protein>
<proteinExistence type="predicted"/>
<sequence>MQLPAVFLSLIHHGEGASVESGDTTVVTQYLHGWARHRRDVHAEHTPRKEALSERVAAANALSRQAANLR</sequence>
<organism evidence="1 2">
    <name type="scientific">Streptomyces gamaensis</name>
    <dbReference type="NCBI Taxonomy" id="1763542"/>
    <lineage>
        <taxon>Bacteria</taxon>
        <taxon>Bacillati</taxon>
        <taxon>Actinomycetota</taxon>
        <taxon>Actinomycetes</taxon>
        <taxon>Kitasatosporales</taxon>
        <taxon>Streptomycetaceae</taxon>
        <taxon>Streptomyces</taxon>
    </lineage>
</organism>
<evidence type="ECO:0000313" key="2">
    <source>
        <dbReference type="Proteomes" id="UP001596083"/>
    </source>
</evidence>
<dbReference type="EMBL" id="JBHSPB010000005">
    <property type="protein sequence ID" value="MFC5720719.1"/>
    <property type="molecule type" value="Genomic_DNA"/>
</dbReference>
<name>A0ABW0YVV5_9ACTN</name>
<gene>
    <name evidence="1" type="ORF">ACFP1Z_11145</name>
</gene>
<dbReference type="Proteomes" id="UP001596083">
    <property type="component" value="Unassembled WGS sequence"/>
</dbReference>
<keyword evidence="2" id="KW-1185">Reference proteome</keyword>
<accession>A0ABW0YVV5</accession>
<reference evidence="2" key="1">
    <citation type="journal article" date="2019" name="Int. J. Syst. Evol. Microbiol.">
        <title>The Global Catalogue of Microorganisms (GCM) 10K type strain sequencing project: providing services to taxonomists for standard genome sequencing and annotation.</title>
        <authorList>
            <consortium name="The Broad Institute Genomics Platform"/>
            <consortium name="The Broad Institute Genome Sequencing Center for Infectious Disease"/>
            <person name="Wu L."/>
            <person name="Ma J."/>
        </authorList>
    </citation>
    <scope>NUCLEOTIDE SEQUENCE [LARGE SCALE GENOMIC DNA]</scope>
    <source>
        <strain evidence="2">CGMCC 4.7304</strain>
    </source>
</reference>
<evidence type="ECO:0000313" key="1">
    <source>
        <dbReference type="EMBL" id="MFC5720719.1"/>
    </source>
</evidence>